<dbReference type="PANTHER" id="PTHR42872">
    <property type="entry name" value="PROTEIN-GLUTAMATE METHYLESTERASE/PROTEIN-GLUTAMINE GLUTAMINASE"/>
    <property type="match status" value="1"/>
</dbReference>
<feature type="active site" evidence="4">
    <location>
        <position position="41"/>
    </location>
</feature>
<keyword evidence="7" id="KW-1185">Reference proteome</keyword>
<dbReference type="InterPro" id="IPR035909">
    <property type="entry name" value="CheB_C"/>
</dbReference>
<dbReference type="EMBL" id="JBHUHV010000016">
    <property type="protein sequence ID" value="MFD2066059.1"/>
    <property type="molecule type" value="Genomic_DNA"/>
</dbReference>
<comment type="catalytic activity">
    <reaction evidence="3">
        <text>[protein]-L-glutamate 5-O-methyl ester + H2O = L-glutamyl-[protein] + methanol + H(+)</text>
        <dbReference type="Rhea" id="RHEA:23236"/>
        <dbReference type="Rhea" id="RHEA-COMP:10208"/>
        <dbReference type="Rhea" id="RHEA-COMP:10311"/>
        <dbReference type="ChEBI" id="CHEBI:15377"/>
        <dbReference type="ChEBI" id="CHEBI:15378"/>
        <dbReference type="ChEBI" id="CHEBI:17790"/>
        <dbReference type="ChEBI" id="CHEBI:29973"/>
        <dbReference type="ChEBI" id="CHEBI:82795"/>
        <dbReference type="EC" id="3.1.1.61"/>
    </reaction>
</comment>
<dbReference type="InterPro" id="IPR000673">
    <property type="entry name" value="Sig_transdc_resp-reg_Me-estase"/>
</dbReference>
<dbReference type="Pfam" id="PF01339">
    <property type="entry name" value="CheB_methylest"/>
    <property type="match status" value="1"/>
</dbReference>
<evidence type="ECO:0000256" key="4">
    <source>
        <dbReference type="PROSITE-ProRule" id="PRU00050"/>
    </source>
</evidence>
<feature type="active site" evidence="4">
    <location>
        <position position="14"/>
    </location>
</feature>
<keyword evidence="4" id="KW-0145">Chemotaxis</keyword>
<proteinExistence type="predicted"/>
<evidence type="ECO:0000256" key="3">
    <source>
        <dbReference type="ARBA" id="ARBA00048267"/>
    </source>
</evidence>
<protein>
    <recommendedName>
        <fullName evidence="2">protein-glutamate methylesterase</fullName>
        <ecNumber evidence="2">3.1.1.61</ecNumber>
    </recommendedName>
</protein>
<evidence type="ECO:0000313" key="6">
    <source>
        <dbReference type="EMBL" id="MFD2066059.1"/>
    </source>
</evidence>
<organism evidence="6 7">
    <name type="scientific">Pontibacter silvestris</name>
    <dbReference type="NCBI Taxonomy" id="2305183"/>
    <lineage>
        <taxon>Bacteria</taxon>
        <taxon>Pseudomonadati</taxon>
        <taxon>Bacteroidota</taxon>
        <taxon>Cytophagia</taxon>
        <taxon>Cytophagales</taxon>
        <taxon>Hymenobacteraceae</taxon>
        <taxon>Pontibacter</taxon>
    </lineage>
</organism>
<accession>A0ABW4WUF8</accession>
<comment type="caution">
    <text evidence="6">The sequence shown here is derived from an EMBL/GenBank/DDBJ whole genome shotgun (WGS) entry which is preliminary data.</text>
</comment>
<dbReference type="CDD" id="cd16433">
    <property type="entry name" value="CheB"/>
    <property type="match status" value="1"/>
</dbReference>
<dbReference type="PANTHER" id="PTHR42872:SF6">
    <property type="entry name" value="PROTEIN-GLUTAMATE METHYLESTERASE_PROTEIN-GLUTAMINE GLUTAMINASE"/>
    <property type="match status" value="1"/>
</dbReference>
<evidence type="ECO:0000259" key="5">
    <source>
        <dbReference type="PROSITE" id="PS50122"/>
    </source>
</evidence>
<reference evidence="7" key="1">
    <citation type="journal article" date="2019" name="Int. J. Syst. Evol. Microbiol.">
        <title>The Global Catalogue of Microorganisms (GCM) 10K type strain sequencing project: providing services to taxonomists for standard genome sequencing and annotation.</title>
        <authorList>
            <consortium name="The Broad Institute Genomics Platform"/>
            <consortium name="The Broad Institute Genome Sequencing Center for Infectious Disease"/>
            <person name="Wu L."/>
            <person name="Ma J."/>
        </authorList>
    </citation>
    <scope>NUCLEOTIDE SEQUENCE [LARGE SCALE GENOMIC DNA]</scope>
    <source>
        <strain evidence="7">JCM 16545</strain>
    </source>
</reference>
<feature type="domain" description="CheB-type methylesterase" evidence="5">
    <location>
        <begin position="2"/>
        <end position="192"/>
    </location>
</feature>
<keyword evidence="1 4" id="KW-0378">Hydrolase</keyword>
<dbReference type="Gene3D" id="3.40.50.180">
    <property type="entry name" value="Methylesterase CheB, C-terminal domain"/>
    <property type="match status" value="1"/>
</dbReference>
<dbReference type="PROSITE" id="PS50122">
    <property type="entry name" value="CHEB"/>
    <property type="match status" value="1"/>
</dbReference>
<gene>
    <name evidence="6" type="ORF">ACFSKU_04140</name>
</gene>
<evidence type="ECO:0000256" key="1">
    <source>
        <dbReference type="ARBA" id="ARBA00022801"/>
    </source>
</evidence>
<dbReference type="RefSeq" id="WP_229962791.1">
    <property type="nucleotide sequence ID" value="NZ_JAJJWI010000033.1"/>
</dbReference>
<evidence type="ECO:0000256" key="2">
    <source>
        <dbReference type="ARBA" id="ARBA00039140"/>
    </source>
</evidence>
<sequence>MTGKSPKVIVIGTSAGGMQALCKLLVNIPDGLPAAIFIVQHLSVDSSAPFLVQRLSQYTTLNCKVAEHEATIEPGTIYMAPADRHLLVNNEKMLVVRGPRENQFRPGIDPLFRSAAAYFGVNAIGLILTGFMSDGVLGMEFIKRSGGTTLVQEPQDAEFPALPLNVIRQVAADYVVPLDEMGALLADLTHKEVSESVTVPADIRQEAQTAERIMTNSTMTSIQDLEEAGNRSPYSCPECGGGLWDLSQPGTIMRYRCHSGHAYSKETLLLGMDNHLEETLWVALRTLEERRNILLNMSQGETDKGNRRWTTIQEERAEEMKTHIERLRSILSKNTLSDEEQLGQLG</sequence>
<dbReference type="SUPFAM" id="SSF52738">
    <property type="entry name" value="Methylesterase CheB, C-terminal domain"/>
    <property type="match status" value="1"/>
</dbReference>
<feature type="active site" evidence="4">
    <location>
        <position position="134"/>
    </location>
</feature>
<dbReference type="Proteomes" id="UP001597369">
    <property type="component" value="Unassembled WGS sequence"/>
</dbReference>
<dbReference type="EC" id="3.1.1.61" evidence="2"/>
<evidence type="ECO:0000313" key="7">
    <source>
        <dbReference type="Proteomes" id="UP001597369"/>
    </source>
</evidence>
<dbReference type="InterPro" id="IPR011247">
    <property type="entry name" value="Chemotax_prot-Glu_Me-esterase"/>
</dbReference>
<name>A0ABW4WUF8_9BACT</name>
<dbReference type="PIRSF" id="PIRSF036461">
    <property type="entry name" value="Chmtx_methlestr"/>
    <property type="match status" value="1"/>
</dbReference>